<accession>B7Q7V9</accession>
<proteinExistence type="inferred from homology"/>
<dbReference type="PANTHER" id="PTHR11783">
    <property type="entry name" value="SULFOTRANSFERASE SULT"/>
    <property type="match status" value="1"/>
</dbReference>
<dbReference type="HOGENOM" id="CLU_027239_2_0_1"/>
<sequence length="321" mass="37589">MQGSCVKPPISYRSVGTYYAAAHFPEEVLRSALSYKPHPGDVFIVTYPKCGTTWMQYIVHYIYTNGAPITSVEDFLRRQPWLERVGAEGLTGLPRPGSAIKSHMPYDQDRVSKHAKYIYVARNPYDCCVSFFNHFKHFPVYRFEDGTFEEFFELFMLGEVDFGSYFDHLLSWYGHRDEPNVLFMTYEDLKQDTRFWIQKVADFLGSSYGESLRHSPEAMERIVEETGVANVRRLVQMERNYQRKVLTDTPRELLPRWAVLYLDVAGDMLKRPLGGDFVRKGVVGDWRNYFTAEQTERMKRKVQDECQGTDIMQLWKHLDIC</sequence>
<dbReference type="VEuPathDB" id="VectorBase:ISCW021742"/>
<dbReference type="PaxDb" id="6945-B7Q7V9"/>
<reference evidence="5" key="2">
    <citation type="submission" date="2020-05" db="UniProtKB">
        <authorList>
            <consortium name="EnsemblMetazoa"/>
        </authorList>
    </citation>
    <scope>IDENTIFICATION</scope>
    <source>
        <strain evidence="5">wikel</strain>
    </source>
</reference>
<dbReference type="Pfam" id="PF00685">
    <property type="entry name" value="Sulfotransfer_1"/>
    <property type="match status" value="2"/>
</dbReference>
<evidence type="ECO:0000313" key="5">
    <source>
        <dbReference type="EnsemblMetazoa" id="ISCW021742-PA"/>
    </source>
</evidence>
<organism>
    <name type="scientific">Ixodes scapularis</name>
    <name type="common">Black-legged tick</name>
    <name type="synonym">Deer tick</name>
    <dbReference type="NCBI Taxonomy" id="6945"/>
    <lineage>
        <taxon>Eukaryota</taxon>
        <taxon>Metazoa</taxon>
        <taxon>Ecdysozoa</taxon>
        <taxon>Arthropoda</taxon>
        <taxon>Chelicerata</taxon>
        <taxon>Arachnida</taxon>
        <taxon>Acari</taxon>
        <taxon>Parasitiformes</taxon>
        <taxon>Ixodida</taxon>
        <taxon>Ixodoidea</taxon>
        <taxon>Ixodidae</taxon>
        <taxon>Ixodinae</taxon>
        <taxon>Ixodes</taxon>
    </lineage>
</organism>
<dbReference type="EMBL" id="ABJB010587291">
    <property type="status" value="NOT_ANNOTATED_CDS"/>
    <property type="molecule type" value="Genomic_DNA"/>
</dbReference>
<dbReference type="KEGG" id="isc:8037195"/>
<keyword evidence="2 4" id="KW-0808">Transferase</keyword>
<dbReference type="AlphaFoldDB" id="B7Q7V9"/>
<gene>
    <name evidence="5" type="primary">8037195</name>
    <name evidence="4" type="ORF">IscW_ISCW021742</name>
</gene>
<dbReference type="GO" id="GO:0005737">
    <property type="term" value="C:cytoplasm"/>
    <property type="evidence" value="ECO:0000318"/>
    <property type="project" value="GO_Central"/>
</dbReference>
<dbReference type="InterPro" id="IPR000863">
    <property type="entry name" value="Sulfotransferase_dom"/>
</dbReference>
<feature type="domain" description="Sulfotransferase" evidence="3">
    <location>
        <begin position="40"/>
        <end position="233"/>
    </location>
</feature>
<dbReference type="GO" id="GO:0051923">
    <property type="term" value="P:sulfation"/>
    <property type="evidence" value="ECO:0000318"/>
    <property type="project" value="GO_Central"/>
</dbReference>
<dbReference type="FunCoup" id="B7Q7V9">
    <property type="interactions" value="6"/>
</dbReference>
<dbReference type="GO" id="GO:0004027">
    <property type="term" value="F:alcohol sulfotransferase activity"/>
    <property type="evidence" value="ECO:0007669"/>
    <property type="project" value="UniProtKB-EC"/>
</dbReference>
<evidence type="ECO:0000259" key="3">
    <source>
        <dbReference type="Pfam" id="PF00685"/>
    </source>
</evidence>
<dbReference type="SUPFAM" id="SSF52540">
    <property type="entry name" value="P-loop containing nucleoside triphosphate hydrolases"/>
    <property type="match status" value="1"/>
</dbReference>
<dbReference type="Proteomes" id="UP000001555">
    <property type="component" value="Unassembled WGS sequence"/>
</dbReference>
<evidence type="ECO:0000256" key="2">
    <source>
        <dbReference type="ARBA" id="ARBA00022679"/>
    </source>
</evidence>
<comment type="similarity">
    <text evidence="1">Belongs to the sulfotransferase 1 family.</text>
</comment>
<dbReference type="VEuPathDB" id="VectorBase:ISCP_001481"/>
<dbReference type="InterPro" id="IPR027417">
    <property type="entry name" value="P-loop_NTPase"/>
</dbReference>
<evidence type="ECO:0000256" key="1">
    <source>
        <dbReference type="ARBA" id="ARBA00005771"/>
    </source>
</evidence>
<dbReference type="VEuPathDB" id="VectorBase:ISCI021742"/>
<keyword evidence="6" id="KW-1185">Reference proteome</keyword>
<name>B7Q7V9_IXOSC</name>
<dbReference type="InParanoid" id="B7Q7V9"/>
<dbReference type="OrthoDB" id="205623at2759"/>
<evidence type="ECO:0000313" key="4">
    <source>
        <dbReference type="EMBL" id="EEC14931.1"/>
    </source>
</evidence>
<feature type="domain" description="Sulfotransferase" evidence="3">
    <location>
        <begin position="276"/>
        <end position="308"/>
    </location>
</feature>
<reference evidence="4 6" key="1">
    <citation type="submission" date="2008-03" db="EMBL/GenBank/DDBJ databases">
        <title>Annotation of Ixodes scapularis.</title>
        <authorList>
            <consortium name="Ixodes scapularis Genome Project Consortium"/>
            <person name="Caler E."/>
            <person name="Hannick L.I."/>
            <person name="Bidwell S."/>
            <person name="Joardar V."/>
            <person name="Thiagarajan M."/>
            <person name="Amedeo P."/>
            <person name="Galinsky K.J."/>
            <person name="Schobel S."/>
            <person name="Inman J."/>
            <person name="Hostetler J."/>
            <person name="Miller J."/>
            <person name="Hammond M."/>
            <person name="Megy K."/>
            <person name="Lawson D."/>
            <person name="Kodira C."/>
            <person name="Sutton G."/>
            <person name="Meyer J."/>
            <person name="Hill C.A."/>
            <person name="Birren B."/>
            <person name="Nene V."/>
            <person name="Collins F."/>
            <person name="Alarcon-Chaidez F."/>
            <person name="Wikel S."/>
            <person name="Strausberg R."/>
        </authorList>
    </citation>
    <scope>NUCLEOTIDE SEQUENCE [LARGE SCALE GENOMIC DNA]</scope>
    <source>
        <strain evidence="6">Wikel</strain>
        <strain evidence="4">Wikel colony</strain>
    </source>
</reference>
<dbReference type="EMBL" id="ABJB010949764">
    <property type="status" value="NOT_ANNOTATED_CDS"/>
    <property type="molecule type" value="Genomic_DNA"/>
</dbReference>
<dbReference type="EC" id="2.8.2.2" evidence="4"/>
<evidence type="ECO:0000313" key="6">
    <source>
        <dbReference type="Proteomes" id="UP000001555"/>
    </source>
</evidence>
<protein>
    <submittedName>
        <fullName evidence="4 5">Sulfotransferase, putative</fullName>
        <ecNumber evidence="4">2.8.2.2</ecNumber>
    </submittedName>
</protein>
<dbReference type="Gene3D" id="3.40.50.300">
    <property type="entry name" value="P-loop containing nucleotide triphosphate hydrolases"/>
    <property type="match status" value="1"/>
</dbReference>
<dbReference type="GO" id="GO:0008146">
    <property type="term" value="F:sulfotransferase activity"/>
    <property type="evidence" value="ECO:0000318"/>
    <property type="project" value="GO_Central"/>
</dbReference>
<dbReference type="EMBL" id="DS878526">
    <property type="protein sequence ID" value="EEC14931.1"/>
    <property type="molecule type" value="Genomic_DNA"/>
</dbReference>
<dbReference type="EnsemblMetazoa" id="ISCW021742-RA">
    <property type="protein sequence ID" value="ISCW021742-PA"/>
    <property type="gene ID" value="ISCW021742"/>
</dbReference>